<dbReference type="EC" id="4.6.1.1" evidence="4"/>
<sequence length="224" mass="24646">MRGQGKPYATLARKRVPIYGPPTFAIDFDRLLLDKRFNSIEKIKTIGATYMAASGLNPNCKTQLTTFSFIRDSTHGISCGPLVSGVIGARKPVYDIWGNTVNEAARMETTGAMDRIQVTKYTKQLLERIGYGLEARGAVEVKGKGRMETWWVVSERGVAPTLEMQREAEDTLPADNENHPRSLAAILEAAASAGGRHARRQRRAAPTDTAPCYSECAREARSSK</sequence>
<dbReference type="PROSITE" id="PS00452">
    <property type="entry name" value="GUANYLATE_CYCLASE_1"/>
    <property type="match status" value="1"/>
</dbReference>
<evidence type="ECO:0000256" key="2">
    <source>
        <dbReference type="ARBA" id="ARBA00001946"/>
    </source>
</evidence>
<evidence type="ECO:0000256" key="11">
    <source>
        <dbReference type="ARBA" id="ARBA00022998"/>
    </source>
</evidence>
<evidence type="ECO:0000256" key="7">
    <source>
        <dbReference type="ARBA" id="ARBA00022741"/>
    </source>
</evidence>
<dbReference type="GO" id="GO:0007189">
    <property type="term" value="P:adenylate cyclase-activating G protein-coupled receptor signaling pathway"/>
    <property type="evidence" value="ECO:0007669"/>
    <property type="project" value="TreeGrafter"/>
</dbReference>
<keyword evidence="13 14" id="KW-0456">Lyase</keyword>
<dbReference type="SUPFAM" id="SSF55073">
    <property type="entry name" value="Nucleotide cyclase"/>
    <property type="match status" value="1"/>
</dbReference>
<dbReference type="AlphaFoldDB" id="A0A0L7L035"/>
<evidence type="ECO:0000313" key="18">
    <source>
        <dbReference type="Proteomes" id="UP000037510"/>
    </source>
</evidence>
<comment type="catalytic activity">
    <reaction evidence="1">
        <text>ATP = 3',5'-cyclic AMP + diphosphate</text>
        <dbReference type="Rhea" id="RHEA:15389"/>
        <dbReference type="ChEBI" id="CHEBI:30616"/>
        <dbReference type="ChEBI" id="CHEBI:33019"/>
        <dbReference type="ChEBI" id="CHEBI:58165"/>
        <dbReference type="EC" id="4.6.1.1"/>
    </reaction>
</comment>
<evidence type="ECO:0000256" key="1">
    <source>
        <dbReference type="ARBA" id="ARBA00001593"/>
    </source>
</evidence>
<keyword evidence="6" id="KW-0479">Metal-binding</keyword>
<keyword evidence="5" id="KW-0812">Transmembrane</keyword>
<dbReference type="PANTHER" id="PTHR45627:SF1">
    <property type="entry name" value="ADENYLATE CYCLASE TYPE 8"/>
    <property type="match status" value="1"/>
</dbReference>
<dbReference type="GO" id="GO:0005524">
    <property type="term" value="F:ATP binding"/>
    <property type="evidence" value="ECO:0007669"/>
    <property type="project" value="UniProtKB-KW"/>
</dbReference>
<dbReference type="GO" id="GO:0035556">
    <property type="term" value="P:intracellular signal transduction"/>
    <property type="evidence" value="ECO:0007669"/>
    <property type="project" value="InterPro"/>
</dbReference>
<proteinExistence type="inferred from homology"/>
<keyword evidence="7" id="KW-0547">Nucleotide-binding</keyword>
<comment type="caution">
    <text evidence="17">The sequence shown here is derived from an EMBL/GenBank/DDBJ whole genome shotgun (WGS) entry which is preliminary data.</text>
</comment>
<organism evidence="17 18">
    <name type="scientific">Operophtera brumata</name>
    <name type="common">Winter moth</name>
    <name type="synonym">Phalaena brumata</name>
    <dbReference type="NCBI Taxonomy" id="104452"/>
    <lineage>
        <taxon>Eukaryota</taxon>
        <taxon>Metazoa</taxon>
        <taxon>Ecdysozoa</taxon>
        <taxon>Arthropoda</taxon>
        <taxon>Hexapoda</taxon>
        <taxon>Insecta</taxon>
        <taxon>Pterygota</taxon>
        <taxon>Neoptera</taxon>
        <taxon>Endopterygota</taxon>
        <taxon>Lepidoptera</taxon>
        <taxon>Glossata</taxon>
        <taxon>Ditrysia</taxon>
        <taxon>Geometroidea</taxon>
        <taxon>Geometridae</taxon>
        <taxon>Larentiinae</taxon>
        <taxon>Operophtera</taxon>
    </lineage>
</organism>
<dbReference type="Gene3D" id="3.30.70.1230">
    <property type="entry name" value="Nucleotide cyclase"/>
    <property type="match status" value="1"/>
</dbReference>
<evidence type="ECO:0000256" key="14">
    <source>
        <dbReference type="RuleBase" id="RU000405"/>
    </source>
</evidence>
<evidence type="ECO:0000256" key="4">
    <source>
        <dbReference type="ARBA" id="ARBA00012201"/>
    </source>
</evidence>
<dbReference type="InterPro" id="IPR018297">
    <property type="entry name" value="A/G_cyclase_CS"/>
</dbReference>
<dbReference type="SMART" id="SM00044">
    <property type="entry name" value="CYCc"/>
    <property type="match status" value="1"/>
</dbReference>
<evidence type="ECO:0000313" key="17">
    <source>
        <dbReference type="EMBL" id="KOB68656.1"/>
    </source>
</evidence>
<dbReference type="InterPro" id="IPR001054">
    <property type="entry name" value="A/G_cyclase"/>
</dbReference>
<reference evidence="17 18" key="1">
    <citation type="journal article" date="2015" name="Genome Biol. Evol.">
        <title>The genome of winter moth (Operophtera brumata) provides a genomic perspective on sexual dimorphism and phenology.</title>
        <authorList>
            <person name="Derks M.F."/>
            <person name="Smit S."/>
            <person name="Salis L."/>
            <person name="Schijlen E."/>
            <person name="Bossers A."/>
            <person name="Mateman C."/>
            <person name="Pijl A.S."/>
            <person name="de Ridder D."/>
            <person name="Groenen M.A."/>
            <person name="Visser M.E."/>
            <person name="Megens H.J."/>
        </authorList>
    </citation>
    <scope>NUCLEOTIDE SEQUENCE [LARGE SCALE GENOMIC DNA]</scope>
    <source>
        <strain evidence="17">WM2013NL</strain>
        <tissue evidence="17">Head and thorax</tissue>
    </source>
</reference>
<keyword evidence="11" id="KW-0115">cAMP biosynthesis</keyword>
<dbReference type="GO" id="GO:0004016">
    <property type="term" value="F:adenylate cyclase activity"/>
    <property type="evidence" value="ECO:0007669"/>
    <property type="project" value="UniProtKB-EC"/>
</dbReference>
<keyword evidence="8" id="KW-0067">ATP-binding</keyword>
<keyword evidence="10" id="KW-1133">Transmembrane helix</keyword>
<dbReference type="Proteomes" id="UP000037510">
    <property type="component" value="Unassembled WGS sequence"/>
</dbReference>
<dbReference type="InterPro" id="IPR029787">
    <property type="entry name" value="Nucleotide_cyclase"/>
</dbReference>
<dbReference type="GO" id="GO:0046872">
    <property type="term" value="F:metal ion binding"/>
    <property type="evidence" value="ECO:0007669"/>
    <property type="project" value="UniProtKB-KW"/>
</dbReference>
<comment type="subcellular location">
    <subcellularLocation>
        <location evidence="3">Membrane</location>
        <topology evidence="3">Multi-pass membrane protein</topology>
    </subcellularLocation>
</comment>
<evidence type="ECO:0000256" key="13">
    <source>
        <dbReference type="ARBA" id="ARBA00023239"/>
    </source>
</evidence>
<dbReference type="CDD" id="cd07302">
    <property type="entry name" value="CHD"/>
    <property type="match status" value="1"/>
</dbReference>
<evidence type="ECO:0000259" key="16">
    <source>
        <dbReference type="PROSITE" id="PS50125"/>
    </source>
</evidence>
<name>A0A0L7L035_OPEBR</name>
<gene>
    <name evidence="17" type="ORF">OBRU01_13442</name>
</gene>
<feature type="domain" description="Guanylate cyclase" evidence="16">
    <location>
        <begin position="76"/>
        <end position="108"/>
    </location>
</feature>
<evidence type="ECO:0000256" key="5">
    <source>
        <dbReference type="ARBA" id="ARBA00022692"/>
    </source>
</evidence>
<evidence type="ECO:0000256" key="10">
    <source>
        <dbReference type="ARBA" id="ARBA00022989"/>
    </source>
</evidence>
<evidence type="ECO:0000256" key="12">
    <source>
        <dbReference type="ARBA" id="ARBA00023136"/>
    </source>
</evidence>
<keyword evidence="18" id="KW-1185">Reference proteome</keyword>
<keyword evidence="9" id="KW-0460">Magnesium</keyword>
<evidence type="ECO:0000256" key="15">
    <source>
        <dbReference type="SAM" id="MobiDB-lite"/>
    </source>
</evidence>
<comment type="similarity">
    <text evidence="14">Belongs to the adenylyl cyclase class-4/guanylyl cyclase family.</text>
</comment>
<evidence type="ECO:0000256" key="3">
    <source>
        <dbReference type="ARBA" id="ARBA00004141"/>
    </source>
</evidence>
<evidence type="ECO:0000256" key="9">
    <source>
        <dbReference type="ARBA" id="ARBA00022842"/>
    </source>
</evidence>
<dbReference type="Pfam" id="PF00211">
    <property type="entry name" value="Guanylate_cyc"/>
    <property type="match status" value="2"/>
</dbReference>
<dbReference type="PROSITE" id="PS50125">
    <property type="entry name" value="GUANYLATE_CYCLASE_2"/>
    <property type="match status" value="1"/>
</dbReference>
<dbReference type="PANTHER" id="PTHR45627">
    <property type="entry name" value="ADENYLATE CYCLASE TYPE 1"/>
    <property type="match status" value="1"/>
</dbReference>
<dbReference type="GO" id="GO:0006171">
    <property type="term" value="P:cAMP biosynthetic process"/>
    <property type="evidence" value="ECO:0007669"/>
    <property type="project" value="UniProtKB-KW"/>
</dbReference>
<comment type="cofactor">
    <cofactor evidence="2">
        <name>Mg(2+)</name>
        <dbReference type="ChEBI" id="CHEBI:18420"/>
    </cofactor>
</comment>
<protein>
    <recommendedName>
        <fullName evidence="4">adenylate cyclase</fullName>
        <ecNumber evidence="4">4.6.1.1</ecNumber>
    </recommendedName>
</protein>
<keyword evidence="12" id="KW-0472">Membrane</keyword>
<feature type="region of interest" description="Disordered" evidence="15">
    <location>
        <begin position="192"/>
        <end position="224"/>
    </location>
</feature>
<dbReference type="STRING" id="104452.A0A0L7L035"/>
<dbReference type="GO" id="GO:0005886">
    <property type="term" value="C:plasma membrane"/>
    <property type="evidence" value="ECO:0007669"/>
    <property type="project" value="TreeGrafter"/>
</dbReference>
<dbReference type="EMBL" id="JTDY01004059">
    <property type="protein sequence ID" value="KOB68656.1"/>
    <property type="molecule type" value="Genomic_DNA"/>
</dbReference>
<accession>A0A0L7L035</accession>
<evidence type="ECO:0000256" key="8">
    <source>
        <dbReference type="ARBA" id="ARBA00022840"/>
    </source>
</evidence>
<evidence type="ECO:0000256" key="6">
    <source>
        <dbReference type="ARBA" id="ARBA00022723"/>
    </source>
</evidence>